<dbReference type="EMBL" id="KV454214">
    <property type="protein sequence ID" value="ODQ56973.1"/>
    <property type="molecule type" value="Genomic_DNA"/>
</dbReference>
<dbReference type="Pfam" id="PF17306">
    <property type="entry name" value="DUF5355"/>
    <property type="match status" value="1"/>
</dbReference>
<dbReference type="Proteomes" id="UP000094112">
    <property type="component" value="Unassembled WGS sequence"/>
</dbReference>
<evidence type="ECO:0000313" key="2">
    <source>
        <dbReference type="Proteomes" id="UP000094112"/>
    </source>
</evidence>
<sequence length="417" mass="48076">MIQLPNTPFNPTTIQSGANTVSEPWINQIINKRVSLDTSSNYSSRISTLENYLNFIYGQALNQDGITNYQQVIEYSKKYIISCSIPWNLPITKHHQHQWTLEDEIIIVVINLSISYNSRSSELIGGLLSSNSEIESEKIWLSCFKMLKKALQFINFLKTIDNDNGIIFETSNSFINFISCLIQSSSQLNFLIKTIWSLKKLEYDITLNDSINYSTLSRISISIKDEIKQMINILKINNIEYNQWQSCLDGLIKYINGYIGVLLSIENYKQDKIGISIGFLEFSKENITRKSSNEEDEDDDEEDSKFKKKMSMFKKKIKSSEKLKKLKTKSKFKLNKQIQSCLSSTLEQNLIDLFELLKVLDLKYTIENDNLKFDEIPSIQSLLNNYLPSARSIPIESTSWIPNMIESTPTTNSTGYY</sequence>
<dbReference type="RefSeq" id="XP_019036180.1">
    <property type="nucleotide sequence ID" value="XM_019184224.1"/>
</dbReference>
<name>A0A1E3NV55_WICAA</name>
<organism evidence="1 2">
    <name type="scientific">Wickerhamomyces anomalus (strain ATCC 58044 / CBS 1984 / NCYC 433 / NRRL Y-366-8)</name>
    <name type="common">Yeast</name>
    <name type="synonym">Hansenula anomala</name>
    <dbReference type="NCBI Taxonomy" id="683960"/>
    <lineage>
        <taxon>Eukaryota</taxon>
        <taxon>Fungi</taxon>
        <taxon>Dikarya</taxon>
        <taxon>Ascomycota</taxon>
        <taxon>Saccharomycotina</taxon>
        <taxon>Saccharomycetes</taxon>
        <taxon>Phaffomycetales</taxon>
        <taxon>Wickerhamomycetaceae</taxon>
        <taxon>Wickerhamomyces</taxon>
    </lineage>
</organism>
<protein>
    <submittedName>
        <fullName evidence="1">Uncharacterized protein</fullName>
    </submittedName>
</protein>
<evidence type="ECO:0000313" key="1">
    <source>
        <dbReference type="EMBL" id="ODQ56973.1"/>
    </source>
</evidence>
<accession>A0A1E3NV55</accession>
<dbReference type="InterPro" id="IPR038499">
    <property type="entry name" value="BRO1_sf"/>
</dbReference>
<keyword evidence="2" id="KW-1185">Reference proteome</keyword>
<dbReference type="Gene3D" id="1.25.40.280">
    <property type="entry name" value="alix/aip1 like domains"/>
    <property type="match status" value="1"/>
</dbReference>
<gene>
    <name evidence="1" type="ORF">WICANDRAFT_70941</name>
</gene>
<proteinExistence type="predicted"/>
<dbReference type="AlphaFoldDB" id="A0A1E3NV55"/>
<dbReference type="OrthoDB" id="3980807at2759"/>
<dbReference type="GeneID" id="30201470"/>
<dbReference type="InterPro" id="IPR035278">
    <property type="entry name" value="DUF5355"/>
</dbReference>
<reference evidence="1 2" key="1">
    <citation type="journal article" date="2016" name="Proc. Natl. Acad. Sci. U.S.A.">
        <title>Comparative genomics of biotechnologically important yeasts.</title>
        <authorList>
            <person name="Riley R."/>
            <person name="Haridas S."/>
            <person name="Wolfe K.H."/>
            <person name="Lopes M.R."/>
            <person name="Hittinger C.T."/>
            <person name="Goeker M."/>
            <person name="Salamov A.A."/>
            <person name="Wisecaver J.H."/>
            <person name="Long T.M."/>
            <person name="Calvey C.H."/>
            <person name="Aerts A.L."/>
            <person name="Barry K.W."/>
            <person name="Choi C."/>
            <person name="Clum A."/>
            <person name="Coughlan A.Y."/>
            <person name="Deshpande S."/>
            <person name="Douglass A.P."/>
            <person name="Hanson S.J."/>
            <person name="Klenk H.-P."/>
            <person name="LaButti K.M."/>
            <person name="Lapidus A."/>
            <person name="Lindquist E.A."/>
            <person name="Lipzen A.M."/>
            <person name="Meier-Kolthoff J.P."/>
            <person name="Ohm R.A."/>
            <person name="Otillar R.P."/>
            <person name="Pangilinan J.L."/>
            <person name="Peng Y."/>
            <person name="Rokas A."/>
            <person name="Rosa C.A."/>
            <person name="Scheuner C."/>
            <person name="Sibirny A.A."/>
            <person name="Slot J.C."/>
            <person name="Stielow J.B."/>
            <person name="Sun H."/>
            <person name="Kurtzman C.P."/>
            <person name="Blackwell M."/>
            <person name="Grigoriev I.V."/>
            <person name="Jeffries T.W."/>
        </authorList>
    </citation>
    <scope>NUCLEOTIDE SEQUENCE [LARGE SCALE GENOMIC DNA]</scope>
    <source>
        <strain evidence="2">ATCC 58044 / CBS 1984 / NCYC 433 / NRRL Y-366-8</strain>
    </source>
</reference>